<sequence>MSSNAQVRRRAVQAARGESPFDLLLVEAQIVDMATGEIRPADVGIVGEMIASVHPRGSRTDAHEVRSLAGGYLSPGLMDTHVHLESSHLPPERYAEIVLTQGTTA</sequence>
<feature type="non-terminal residue" evidence="1">
    <location>
        <position position="105"/>
    </location>
</feature>
<dbReference type="Gene3D" id="2.30.40.10">
    <property type="entry name" value="Urease, subunit C, domain 1"/>
    <property type="match status" value="1"/>
</dbReference>
<dbReference type="GO" id="GO:0016810">
    <property type="term" value="F:hydrolase activity, acting on carbon-nitrogen (but not peptide) bonds"/>
    <property type="evidence" value="ECO:0007669"/>
    <property type="project" value="InterPro"/>
</dbReference>
<protein>
    <submittedName>
        <fullName evidence="1">Adenine deaminase</fullName>
    </submittedName>
</protein>
<dbReference type="SUPFAM" id="SSF51338">
    <property type="entry name" value="Composite domain of metallo-dependent hydrolases"/>
    <property type="match status" value="1"/>
</dbReference>
<dbReference type="Gene3D" id="3.20.20.140">
    <property type="entry name" value="Metal-dependent hydrolases"/>
    <property type="match status" value="1"/>
</dbReference>
<name>A0A2N5AA06_KLEVA</name>
<dbReference type="AlphaFoldDB" id="A0A2N5AA06"/>
<comment type="caution">
    <text evidence="1">The sequence shown here is derived from an EMBL/GenBank/DDBJ whole genome shotgun (WGS) entry which is preliminary data.</text>
</comment>
<reference evidence="1 2" key="2">
    <citation type="submission" date="2018-01" db="EMBL/GenBank/DDBJ databases">
        <title>Genomic study of Klebsiella pneumoniae.</title>
        <authorList>
            <person name="Yang Y."/>
            <person name="Bicalho R."/>
        </authorList>
    </citation>
    <scope>NUCLEOTIDE SEQUENCE [LARGE SCALE GENOMIC DNA]</scope>
    <source>
        <strain evidence="1 2">A5</strain>
    </source>
</reference>
<gene>
    <name evidence="1" type="ORF">CWM98_24665</name>
</gene>
<dbReference type="InterPro" id="IPR011059">
    <property type="entry name" value="Metal-dep_hydrolase_composite"/>
</dbReference>
<proteinExistence type="predicted"/>
<accession>A0A2N5AA06</accession>
<reference evidence="1 2" key="1">
    <citation type="submission" date="2017-11" db="EMBL/GenBank/DDBJ databases">
        <authorList>
            <person name="Han C.G."/>
        </authorList>
    </citation>
    <scope>NUCLEOTIDE SEQUENCE [LARGE SCALE GENOMIC DNA]</scope>
    <source>
        <strain evidence="1 2">A5</strain>
    </source>
</reference>
<dbReference type="Proteomes" id="UP000234473">
    <property type="component" value="Unassembled WGS sequence"/>
</dbReference>
<evidence type="ECO:0000313" key="1">
    <source>
        <dbReference type="EMBL" id="PLP41303.1"/>
    </source>
</evidence>
<dbReference type="EMBL" id="PICB01001600">
    <property type="protein sequence ID" value="PLP41303.1"/>
    <property type="molecule type" value="Genomic_DNA"/>
</dbReference>
<evidence type="ECO:0000313" key="2">
    <source>
        <dbReference type="Proteomes" id="UP000234473"/>
    </source>
</evidence>
<organism evidence="1 2">
    <name type="scientific">Klebsiella variicola</name>
    <dbReference type="NCBI Taxonomy" id="244366"/>
    <lineage>
        <taxon>Bacteria</taxon>
        <taxon>Pseudomonadati</taxon>
        <taxon>Pseudomonadota</taxon>
        <taxon>Gammaproteobacteria</taxon>
        <taxon>Enterobacterales</taxon>
        <taxon>Enterobacteriaceae</taxon>
        <taxon>Klebsiella/Raoultella group</taxon>
        <taxon>Klebsiella</taxon>
        <taxon>Klebsiella pneumoniae complex</taxon>
    </lineage>
</organism>